<dbReference type="Gene3D" id="1.50.10.10">
    <property type="match status" value="1"/>
</dbReference>
<evidence type="ECO:0000256" key="6">
    <source>
        <dbReference type="RuleBase" id="RU367047"/>
    </source>
</evidence>
<organism evidence="7 8">
    <name type="scientific">Dillenia turbinata</name>
    <dbReference type="NCBI Taxonomy" id="194707"/>
    <lineage>
        <taxon>Eukaryota</taxon>
        <taxon>Viridiplantae</taxon>
        <taxon>Streptophyta</taxon>
        <taxon>Embryophyta</taxon>
        <taxon>Tracheophyta</taxon>
        <taxon>Spermatophyta</taxon>
        <taxon>Magnoliopsida</taxon>
        <taxon>eudicotyledons</taxon>
        <taxon>Gunneridae</taxon>
        <taxon>Pentapetalae</taxon>
        <taxon>Dilleniales</taxon>
        <taxon>Dilleniaceae</taxon>
        <taxon>Dillenia</taxon>
    </lineage>
</organism>
<dbReference type="PANTHER" id="PTHR31916">
    <property type="match status" value="1"/>
</dbReference>
<accession>A0AAN8VFH0</accession>
<keyword evidence="8" id="KW-1185">Reference proteome</keyword>
<dbReference type="GO" id="GO:0005987">
    <property type="term" value="P:sucrose catabolic process"/>
    <property type="evidence" value="ECO:0007669"/>
    <property type="project" value="TreeGrafter"/>
</dbReference>
<evidence type="ECO:0000313" key="8">
    <source>
        <dbReference type="Proteomes" id="UP001370490"/>
    </source>
</evidence>
<name>A0AAN8VFH0_9MAGN</name>
<feature type="non-terminal residue" evidence="7">
    <location>
        <position position="1"/>
    </location>
</feature>
<evidence type="ECO:0000313" key="7">
    <source>
        <dbReference type="EMBL" id="KAK6926638.1"/>
    </source>
</evidence>
<dbReference type="FunFam" id="1.50.10.10:FF:000001">
    <property type="entry name" value="probable alkaline/neutral invertase B"/>
    <property type="match status" value="1"/>
</dbReference>
<evidence type="ECO:0000256" key="4">
    <source>
        <dbReference type="ARBA" id="ARBA00023277"/>
    </source>
</evidence>
<keyword evidence="3 6" id="KW-0378">Hydrolase</keyword>
<dbReference type="GO" id="GO:0004575">
    <property type="term" value="F:sucrose alpha-glucosidase activity"/>
    <property type="evidence" value="ECO:0007669"/>
    <property type="project" value="TreeGrafter"/>
</dbReference>
<evidence type="ECO:0000256" key="3">
    <source>
        <dbReference type="ARBA" id="ARBA00022801"/>
    </source>
</evidence>
<dbReference type="EC" id="3.2.1.26" evidence="6"/>
<dbReference type="SUPFAM" id="SSF48208">
    <property type="entry name" value="Six-hairpin glycosidases"/>
    <property type="match status" value="1"/>
</dbReference>
<dbReference type="PANTHER" id="PTHR31916:SF36">
    <property type="entry name" value="ALKALINE_NEUTRAL INVERTASE E, CHLOROPLASTIC"/>
    <property type="match status" value="1"/>
</dbReference>
<dbReference type="EMBL" id="JBAMMX010000015">
    <property type="protein sequence ID" value="KAK6926638.1"/>
    <property type="molecule type" value="Genomic_DNA"/>
</dbReference>
<keyword evidence="5 6" id="KW-0326">Glycosidase</keyword>
<comment type="similarity">
    <text evidence="2 6">Belongs to the glycosyl hydrolase 100 family.</text>
</comment>
<reference evidence="7 8" key="1">
    <citation type="submission" date="2023-12" db="EMBL/GenBank/DDBJ databases">
        <title>A high-quality genome assembly for Dillenia turbinata (Dilleniales).</title>
        <authorList>
            <person name="Chanderbali A."/>
        </authorList>
    </citation>
    <scope>NUCLEOTIDE SEQUENCE [LARGE SCALE GENOMIC DNA]</scope>
    <source>
        <strain evidence="7">LSX21</strain>
        <tissue evidence="7">Leaf</tissue>
    </source>
</reference>
<dbReference type="InterPro" id="IPR024746">
    <property type="entry name" value="Glyco_hydro_100"/>
</dbReference>
<dbReference type="Pfam" id="PF12899">
    <property type="entry name" value="Glyco_hydro_100"/>
    <property type="match status" value="1"/>
</dbReference>
<dbReference type="GO" id="GO:0033926">
    <property type="term" value="F:endo-alpha-N-acetylgalactosaminidase activity"/>
    <property type="evidence" value="ECO:0007669"/>
    <property type="project" value="UniProtKB-UniRule"/>
</dbReference>
<sequence>VAAASGQLGLLAFHTMSIPTSEMILRTGNCWNSVGSYPQPLMSYGVKTTSPSSNPLYKMRKYVVPRTAFRMFHRSCKCLRLNSVGDGAAAALDLQEVEKLKHGHATNGHLDPNLVSKDGISHSRTDFIEEEAWNLLKKSVVYYCGNPIGTIAANDVSTSSVLNYDQVFIRDFIPSGVAFLLKGEYDIVRNFILYTLQLQSWEKTMDCYSPGQGLMPASFKVRTVPLDGDDSATEEILDPDFGEAAIGRVAPVDSGLWWIILLRAYGKCSGDLSVQERIDVQTGIKMILKLCLADGFDMFPTLLVTDGSCMIDRRMGIHGHPLEIQALFYSALLCAREMLAPDDSSADLFRALNNRLVALSFHIREYYWIDMKKLNIIYRYKTEEYSYDAVNKFNIYPDQIPSWLVEFMPNKGGYLIGNLQPAHMDFRFFSLGNLWSIVSSLATVDQSHAILDLIEVKWPELVAEMPLKICYPTLEGEEWRIITGSDPKNTPWSYHNGGSWPTLLWQDCFTDKLKGLFQLTMACIKMNRPGIAERAVEMAERRILGDKWPEYYDTKRGRFVGKQSRLFQTWSIAGYLVSKLLLAKPEAAKILINEEDSELVSAFSWMISSSPRRKRSRKPKQSFII</sequence>
<gene>
    <name evidence="7" type="ORF">RJ641_008357</name>
</gene>
<comment type="catalytic activity">
    <reaction evidence="1 6">
        <text>Hydrolysis of terminal non-reducing beta-D-fructofuranoside residues in beta-D-fructofuranosides.</text>
        <dbReference type="EC" id="3.2.1.26"/>
    </reaction>
</comment>
<evidence type="ECO:0000256" key="1">
    <source>
        <dbReference type="ARBA" id="ARBA00000094"/>
    </source>
</evidence>
<dbReference type="AlphaFoldDB" id="A0AAN8VFH0"/>
<proteinExistence type="inferred from homology"/>
<evidence type="ECO:0000256" key="5">
    <source>
        <dbReference type="ARBA" id="ARBA00023295"/>
    </source>
</evidence>
<comment type="function">
    <text evidence="6">Invertase that cleaves sucrose into glucose and fructose.</text>
</comment>
<evidence type="ECO:0000256" key="2">
    <source>
        <dbReference type="ARBA" id="ARBA00007671"/>
    </source>
</evidence>
<dbReference type="InterPro" id="IPR008928">
    <property type="entry name" value="6-hairpin_glycosidase_sf"/>
</dbReference>
<dbReference type="Proteomes" id="UP001370490">
    <property type="component" value="Unassembled WGS sequence"/>
</dbReference>
<protein>
    <recommendedName>
        <fullName evidence="6">Alkaline/neutral invertase</fullName>
        <ecNumber evidence="6">3.2.1.26</ecNumber>
    </recommendedName>
</protein>
<dbReference type="InterPro" id="IPR012341">
    <property type="entry name" value="6hp_glycosidase-like_sf"/>
</dbReference>
<comment type="caution">
    <text evidence="7">The sequence shown here is derived from an EMBL/GenBank/DDBJ whole genome shotgun (WGS) entry which is preliminary data.</text>
</comment>
<dbReference type="GO" id="GO:0009507">
    <property type="term" value="C:chloroplast"/>
    <property type="evidence" value="ECO:0007669"/>
    <property type="project" value="TreeGrafter"/>
</dbReference>
<keyword evidence="4 6" id="KW-0119">Carbohydrate metabolism</keyword>